<comment type="caution">
    <text evidence="2">The sequence shown here is derived from an EMBL/GenBank/DDBJ whole genome shotgun (WGS) entry which is preliminary data.</text>
</comment>
<evidence type="ECO:0000313" key="2">
    <source>
        <dbReference type="EMBL" id="RLN03687.1"/>
    </source>
</evidence>
<proteinExistence type="predicted"/>
<dbReference type="PROSITE" id="PS50878">
    <property type="entry name" value="RT_POL"/>
    <property type="match status" value="1"/>
</dbReference>
<keyword evidence="3" id="KW-1185">Reference proteome</keyword>
<dbReference type="InterPro" id="IPR000477">
    <property type="entry name" value="RT_dom"/>
</dbReference>
<evidence type="ECO:0000313" key="3">
    <source>
        <dbReference type="Proteomes" id="UP000275267"/>
    </source>
</evidence>
<dbReference type="AlphaFoldDB" id="A0A3L6RGJ3"/>
<gene>
    <name evidence="2" type="ORF">C2845_PM13G08440</name>
</gene>
<dbReference type="EMBL" id="PQIB02000008">
    <property type="protein sequence ID" value="RLN03687.1"/>
    <property type="molecule type" value="Genomic_DNA"/>
</dbReference>
<organism evidence="2 3">
    <name type="scientific">Panicum miliaceum</name>
    <name type="common">Proso millet</name>
    <name type="synonym">Broomcorn millet</name>
    <dbReference type="NCBI Taxonomy" id="4540"/>
    <lineage>
        <taxon>Eukaryota</taxon>
        <taxon>Viridiplantae</taxon>
        <taxon>Streptophyta</taxon>
        <taxon>Embryophyta</taxon>
        <taxon>Tracheophyta</taxon>
        <taxon>Spermatophyta</taxon>
        <taxon>Magnoliopsida</taxon>
        <taxon>Liliopsida</taxon>
        <taxon>Poales</taxon>
        <taxon>Poaceae</taxon>
        <taxon>PACMAD clade</taxon>
        <taxon>Panicoideae</taxon>
        <taxon>Panicodae</taxon>
        <taxon>Paniceae</taxon>
        <taxon>Panicinae</taxon>
        <taxon>Panicum</taxon>
        <taxon>Panicum sect. Panicum</taxon>
    </lineage>
</organism>
<feature type="domain" description="Reverse transcriptase" evidence="1">
    <location>
        <begin position="1"/>
        <end position="137"/>
    </location>
</feature>
<reference evidence="3" key="1">
    <citation type="journal article" date="2019" name="Nat. Commun.">
        <title>The genome of broomcorn millet.</title>
        <authorList>
            <person name="Zou C."/>
            <person name="Miki D."/>
            <person name="Li D."/>
            <person name="Tang Q."/>
            <person name="Xiao L."/>
            <person name="Rajput S."/>
            <person name="Deng P."/>
            <person name="Jia W."/>
            <person name="Huang R."/>
            <person name="Zhang M."/>
            <person name="Sun Y."/>
            <person name="Hu J."/>
            <person name="Fu X."/>
            <person name="Schnable P.S."/>
            <person name="Li F."/>
            <person name="Zhang H."/>
            <person name="Feng B."/>
            <person name="Zhu X."/>
            <person name="Liu R."/>
            <person name="Schnable J.C."/>
            <person name="Zhu J.-K."/>
            <person name="Zhang H."/>
        </authorList>
    </citation>
    <scope>NUCLEOTIDE SEQUENCE [LARGE SCALE GENOMIC DNA]</scope>
</reference>
<dbReference type="CDD" id="cd01650">
    <property type="entry name" value="RT_nLTR_like"/>
    <property type="match status" value="1"/>
</dbReference>
<name>A0A3L6RGJ3_PANMI</name>
<dbReference type="STRING" id="4540.A0A3L6RGJ3"/>
<protein>
    <recommendedName>
        <fullName evidence="1">Reverse transcriptase domain-containing protein</fullName>
    </recommendedName>
</protein>
<dbReference type="OrthoDB" id="685445at2759"/>
<dbReference type="Pfam" id="PF00078">
    <property type="entry name" value="RVT_1"/>
    <property type="match status" value="1"/>
</dbReference>
<accession>A0A3L6RGJ3</accession>
<evidence type="ECO:0000259" key="1">
    <source>
        <dbReference type="PROSITE" id="PS50878"/>
    </source>
</evidence>
<dbReference type="PANTHER" id="PTHR33116:SF86">
    <property type="entry name" value="REVERSE TRANSCRIPTASE DOMAIN-CONTAINING PROTEIN"/>
    <property type="match status" value="1"/>
</dbReference>
<dbReference type="PANTHER" id="PTHR33116">
    <property type="entry name" value="REVERSE TRANSCRIPTASE ZINC-BINDING DOMAIN-CONTAINING PROTEIN-RELATED-RELATED"/>
    <property type="match status" value="1"/>
</dbReference>
<dbReference type="Proteomes" id="UP000275267">
    <property type="component" value="Unassembled WGS sequence"/>
</dbReference>
<sequence>MACVTSVRYSVRFNGVASPSFSPSRGLRQGDPLSPYLFLFVADGLSQLINRKVQENALEELTICRGAPGISHLLFADDTLLFFKANTEQAHVVKEILDTYERCTGQLINPAKCSIMFNAKGQLEVQQQVKQILGVELSTFEAKYLGLPAPSGRMKKNRFQPLKEKLGKRLKDYTEKNMSAGAKEVLIKVVAQALPTYIMSVFKLPLATCDSMTSIIREFWWGTENGKRKMAWASWESLIQNK</sequence>